<dbReference type="Gene3D" id="1.25.40.900">
    <property type="match status" value="1"/>
</dbReference>
<keyword evidence="9" id="KW-1185">Reference proteome</keyword>
<organism evidence="8 9">
    <name type="scientific">Ancylomarina subtilis</name>
    <dbReference type="NCBI Taxonomy" id="1639035"/>
    <lineage>
        <taxon>Bacteria</taxon>
        <taxon>Pseudomonadati</taxon>
        <taxon>Bacteroidota</taxon>
        <taxon>Bacteroidia</taxon>
        <taxon>Marinilabiliales</taxon>
        <taxon>Marinifilaceae</taxon>
        <taxon>Ancylomarina</taxon>
    </lineage>
</organism>
<dbReference type="RefSeq" id="WP_130307029.1">
    <property type="nucleotide sequence ID" value="NZ_SHKN01000001.1"/>
</dbReference>
<dbReference type="CDD" id="cd08977">
    <property type="entry name" value="SusD"/>
    <property type="match status" value="1"/>
</dbReference>
<proteinExistence type="inferred from homology"/>
<evidence type="ECO:0000259" key="6">
    <source>
        <dbReference type="Pfam" id="PF07980"/>
    </source>
</evidence>
<dbReference type="Gene3D" id="1.25.40.390">
    <property type="match status" value="1"/>
</dbReference>
<dbReference type="Pfam" id="PF07980">
    <property type="entry name" value="SusD_RagB"/>
    <property type="match status" value="1"/>
</dbReference>
<dbReference type="Proteomes" id="UP000293562">
    <property type="component" value="Unassembled WGS sequence"/>
</dbReference>
<dbReference type="InterPro" id="IPR033985">
    <property type="entry name" value="SusD-like_N"/>
</dbReference>
<dbReference type="InterPro" id="IPR011990">
    <property type="entry name" value="TPR-like_helical_dom_sf"/>
</dbReference>
<gene>
    <name evidence="8" type="ORF">EV201_1611</name>
</gene>
<dbReference type="AlphaFoldDB" id="A0A4V2FT62"/>
<dbReference type="EMBL" id="SHKN01000001">
    <property type="protein sequence ID" value="RZT96955.1"/>
    <property type="molecule type" value="Genomic_DNA"/>
</dbReference>
<comment type="subcellular location">
    <subcellularLocation>
        <location evidence="1">Cell outer membrane</location>
    </subcellularLocation>
</comment>
<dbReference type="GO" id="GO:0009279">
    <property type="term" value="C:cell outer membrane"/>
    <property type="evidence" value="ECO:0007669"/>
    <property type="project" value="UniProtKB-SubCell"/>
</dbReference>
<feature type="domain" description="RagB/SusD" evidence="6">
    <location>
        <begin position="351"/>
        <end position="492"/>
    </location>
</feature>
<reference evidence="8 9" key="1">
    <citation type="submission" date="2019-02" db="EMBL/GenBank/DDBJ databases">
        <title>Genomic Encyclopedia of Type Strains, Phase IV (KMG-IV): sequencing the most valuable type-strain genomes for metagenomic binning, comparative biology and taxonomic classification.</title>
        <authorList>
            <person name="Goeker M."/>
        </authorList>
    </citation>
    <scope>NUCLEOTIDE SEQUENCE [LARGE SCALE GENOMIC DNA]</scope>
    <source>
        <strain evidence="8 9">DSM 28825</strain>
    </source>
</reference>
<protein>
    <submittedName>
        <fullName evidence="8">SusD-like starch-binding protein associating with outer membrane</fullName>
    </submittedName>
</protein>
<evidence type="ECO:0000256" key="3">
    <source>
        <dbReference type="ARBA" id="ARBA00022729"/>
    </source>
</evidence>
<evidence type="ECO:0000256" key="4">
    <source>
        <dbReference type="ARBA" id="ARBA00023136"/>
    </source>
</evidence>
<sequence>MKNKFIYALVGLGLFNASCSESWLDENPSDKLSSEGSVQNVSQAQYAVDGIYNQMTDDEYYNGDYICNFDVMADDMRVTQSGRLDTYYDYSFYTESSDATMWERPYEALKNTAALMAVIDDIAVEGDDEIAARNDIKGQALALRGLIHFDLVKTFGKAYTHAGGPAALGVPIVTDVVQFDAKPARNTVEEVYTQVISDLKEGISLLKKDVNLGHINKAAAQAILARVYLYKGDMANALTYAEEVINNSGIKLMPRDKYISEWAANGMSESLFELVNSSEDTGGGYETVGYLSDPNGYGQFAASDDFIAKLQAAPYDVRSQLLAKDELSSDEKGDRMGRILKFPGKPDQPAYTTNTRVIRLSEVYLIAAEAALGTDKTKAANYLNAVIERAYPTEDVLDTDGTTILFNHLTDIPTVTAANITLSSVLEERRLELVSEGHRFFDLVRNNMTIVRGSDYWGTLNKTIEMSFHKIVQPIPRIELDANPNMKQNPGYDS</sequence>
<dbReference type="InterPro" id="IPR012944">
    <property type="entry name" value="SusD_RagB_dom"/>
</dbReference>
<evidence type="ECO:0000256" key="5">
    <source>
        <dbReference type="ARBA" id="ARBA00023237"/>
    </source>
</evidence>
<comment type="similarity">
    <text evidence="2">Belongs to the SusD family.</text>
</comment>
<dbReference type="SUPFAM" id="SSF48452">
    <property type="entry name" value="TPR-like"/>
    <property type="match status" value="1"/>
</dbReference>
<dbReference type="Gene3D" id="2.20.20.130">
    <property type="match status" value="1"/>
</dbReference>
<feature type="domain" description="SusD-like N-terminal" evidence="7">
    <location>
        <begin position="23"/>
        <end position="229"/>
    </location>
</feature>
<dbReference type="OrthoDB" id="1080118at2"/>
<dbReference type="Pfam" id="PF14322">
    <property type="entry name" value="SusD-like_3"/>
    <property type="match status" value="1"/>
</dbReference>
<evidence type="ECO:0000259" key="7">
    <source>
        <dbReference type="Pfam" id="PF14322"/>
    </source>
</evidence>
<evidence type="ECO:0000256" key="2">
    <source>
        <dbReference type="ARBA" id="ARBA00006275"/>
    </source>
</evidence>
<keyword evidence="3" id="KW-0732">Signal</keyword>
<comment type="caution">
    <text evidence="8">The sequence shown here is derived from an EMBL/GenBank/DDBJ whole genome shotgun (WGS) entry which is preliminary data.</text>
</comment>
<evidence type="ECO:0000313" key="8">
    <source>
        <dbReference type="EMBL" id="RZT96955.1"/>
    </source>
</evidence>
<evidence type="ECO:0000313" key="9">
    <source>
        <dbReference type="Proteomes" id="UP000293562"/>
    </source>
</evidence>
<evidence type="ECO:0000256" key="1">
    <source>
        <dbReference type="ARBA" id="ARBA00004442"/>
    </source>
</evidence>
<name>A0A4V2FT62_9BACT</name>
<keyword evidence="5" id="KW-0998">Cell outer membrane</keyword>
<accession>A0A4V2FT62</accession>
<keyword evidence="4" id="KW-0472">Membrane</keyword>